<keyword evidence="3 4" id="KW-0949">S-adenosyl-L-methionine</keyword>
<dbReference type="GO" id="GO:1904262">
    <property type="term" value="P:negative regulation of TORC1 signaling"/>
    <property type="evidence" value="ECO:0007669"/>
    <property type="project" value="TreeGrafter"/>
</dbReference>
<reference evidence="5" key="1">
    <citation type="submission" date="2017-01" db="EMBL/GenBank/DDBJ databases">
        <title>A deep insight into the sialotranscriptome of adult male and female Cluex tarsalis mosquitoes.</title>
        <authorList>
            <person name="Ribeiro J.M."/>
            <person name="Moreira F."/>
            <person name="Bernard K.A."/>
            <person name="Calvo E."/>
        </authorList>
    </citation>
    <scope>NUCLEOTIDE SEQUENCE</scope>
    <source>
        <strain evidence="5">Kern County</strain>
        <tissue evidence="5">Salivary glands</tissue>
    </source>
</reference>
<keyword evidence="2 4" id="KW-0808">Transferase</keyword>
<dbReference type="PANTHER" id="PTHR21008">
    <property type="entry name" value="S-ADENOSYLMETHIONINE SENSOR UPSTREAM OF MTORC1-RELATED"/>
    <property type="match status" value="1"/>
</dbReference>
<evidence type="ECO:0000256" key="4">
    <source>
        <dbReference type="HAMAP-Rule" id="MF_03044"/>
    </source>
</evidence>
<dbReference type="PANTHER" id="PTHR21008:SF0">
    <property type="entry name" value="S-ADENOSYLMETHIONINE SENSOR UPSTREAM OF MTORC1"/>
    <property type="match status" value="1"/>
</dbReference>
<dbReference type="HAMAP" id="MF_03044">
    <property type="entry name" value="BMT2"/>
    <property type="match status" value="1"/>
</dbReference>
<dbReference type="InterPro" id="IPR021867">
    <property type="entry name" value="Bmt2/SAMTOR"/>
</dbReference>
<accession>A0A1Q3F9P5</accession>
<evidence type="ECO:0000313" key="5">
    <source>
        <dbReference type="EMBL" id="JAV24266.1"/>
    </source>
</evidence>
<feature type="binding site" evidence="4">
    <location>
        <position position="144"/>
    </location>
    <ligand>
        <name>S-adenosyl-L-methionine</name>
        <dbReference type="ChEBI" id="CHEBI:59789"/>
    </ligand>
</feature>
<dbReference type="Gene3D" id="3.40.50.150">
    <property type="entry name" value="Vaccinia Virus protein VP39"/>
    <property type="match status" value="1"/>
</dbReference>
<feature type="binding site" evidence="4">
    <location>
        <position position="126"/>
    </location>
    <ligand>
        <name>S-adenosyl-L-methionine</name>
        <dbReference type="ChEBI" id="CHEBI:59789"/>
    </ligand>
</feature>
<dbReference type="CDD" id="cd02440">
    <property type="entry name" value="AdoMet_MTases"/>
    <property type="match status" value="1"/>
</dbReference>
<evidence type="ECO:0000256" key="2">
    <source>
        <dbReference type="ARBA" id="ARBA00022679"/>
    </source>
</evidence>
<evidence type="ECO:0000256" key="3">
    <source>
        <dbReference type="ARBA" id="ARBA00022691"/>
    </source>
</evidence>
<keyword evidence="1 4" id="KW-0489">Methyltransferase</keyword>
<name>A0A1Q3F9P5_CULTA</name>
<proteinExistence type="inferred from homology"/>
<comment type="similarity">
    <text evidence="4">Belongs to the BMT2 family.</text>
</comment>
<dbReference type="EMBL" id="GFDL01010779">
    <property type="protein sequence ID" value="JAV24266.1"/>
    <property type="molecule type" value="Transcribed_RNA"/>
</dbReference>
<comment type="function">
    <text evidence="4">S-adenosyl-L-methionine-binding protein that acts as an inhibitor of mTORC1 signaling. Acts as a sensor of S-adenosyl-L-methionine to signal methionine sufficiency to mTORC1. Probably also acts as a S-adenosyl-L-methionine-dependent methyltransferase.</text>
</comment>
<organism evidence="5">
    <name type="scientific">Culex tarsalis</name>
    <name type="common">Encephalitis mosquito</name>
    <dbReference type="NCBI Taxonomy" id="7177"/>
    <lineage>
        <taxon>Eukaryota</taxon>
        <taxon>Metazoa</taxon>
        <taxon>Ecdysozoa</taxon>
        <taxon>Arthropoda</taxon>
        <taxon>Hexapoda</taxon>
        <taxon>Insecta</taxon>
        <taxon>Pterygota</taxon>
        <taxon>Neoptera</taxon>
        <taxon>Endopterygota</taxon>
        <taxon>Diptera</taxon>
        <taxon>Nematocera</taxon>
        <taxon>Culicoidea</taxon>
        <taxon>Culicidae</taxon>
        <taxon>Culicinae</taxon>
        <taxon>Culicini</taxon>
        <taxon>Culex</taxon>
        <taxon>Culex</taxon>
    </lineage>
</organism>
<protein>
    <recommendedName>
        <fullName evidence="4">S-adenosylmethionine sensor upstream of mTORC1</fullName>
    </recommendedName>
    <alternativeName>
        <fullName evidence="4">Probable methyltransferase BMT2 homolog</fullName>
        <ecNumber evidence="4">2.1.1.-</ecNumber>
    </alternativeName>
</protein>
<dbReference type="GO" id="GO:0008168">
    <property type="term" value="F:methyltransferase activity"/>
    <property type="evidence" value="ECO:0007669"/>
    <property type="project" value="UniProtKB-UniRule"/>
</dbReference>
<evidence type="ECO:0000256" key="1">
    <source>
        <dbReference type="ARBA" id="ARBA00022603"/>
    </source>
</evidence>
<sequence length="336" mass="38839">MASEEQLALSGLIKSVHRQLRDSAKDSDPDQAWRNHLQNQDLLSRYADAMHKLATNYWDKTMEVSAKKDNSRIEWVVGSCRDYFFRSCLLNMFREKDDKVMKAIDDQFSYEHKSYQIEKVKLLDVGSCYNPFSAFEDFDVTAIDIAPAQESVRYCDFLEVTLEDTASSIASDSIEALPKCFFDAVVFSLLLEYLPSSDQRLRCCKKAYDVLKPEGILLIITPDSRHQGANAKLMKNWRFTLSLMGFSRIKIEKLEHVTCMVFRKSIFPEVSERWCKIHKEGYMEPVLSIPQDFNNSGMEIDEGDSGTIREKRTEQDMSEIKEMFDGLPLLDDEMDQ</sequence>
<dbReference type="Pfam" id="PF11968">
    <property type="entry name" value="Bmt2"/>
    <property type="match status" value="1"/>
</dbReference>
<dbReference type="SUPFAM" id="SSF53335">
    <property type="entry name" value="S-adenosyl-L-methionine-dependent methyltransferases"/>
    <property type="match status" value="1"/>
</dbReference>
<dbReference type="AlphaFoldDB" id="A0A1Q3F9P5"/>
<dbReference type="GO" id="GO:0032259">
    <property type="term" value="P:methylation"/>
    <property type="evidence" value="ECO:0007669"/>
    <property type="project" value="UniProtKB-KW"/>
</dbReference>
<dbReference type="InterPro" id="IPR029063">
    <property type="entry name" value="SAM-dependent_MTases_sf"/>
</dbReference>
<dbReference type="EC" id="2.1.1.-" evidence="4"/>